<dbReference type="KEGG" id="schf:IPT68_13445"/>
<feature type="repeat" description="WD" evidence="1">
    <location>
        <begin position="1"/>
        <end position="22"/>
    </location>
</feature>
<dbReference type="AlphaFoldDB" id="A0A7M2TFT8"/>
<evidence type="ECO:0000313" key="2">
    <source>
        <dbReference type="EMBL" id="QOV46795.1"/>
    </source>
</evidence>
<protein>
    <submittedName>
        <fullName evidence="2">Uncharacterized protein</fullName>
    </submittedName>
</protein>
<keyword evidence="3" id="KW-1185">Reference proteome</keyword>
<dbReference type="RefSeq" id="WP_189699002.1">
    <property type="nucleotide sequence ID" value="NZ_BMTA01000011.1"/>
</dbReference>
<keyword evidence="1" id="KW-0853">WD repeat</keyword>
<proteinExistence type="predicted"/>
<evidence type="ECO:0000313" key="3">
    <source>
        <dbReference type="Proteomes" id="UP000594008"/>
    </source>
</evidence>
<dbReference type="Proteomes" id="UP000594008">
    <property type="component" value="Chromosome"/>
</dbReference>
<organism evidence="2 3">
    <name type="scientific">Streptomyces chromofuscus</name>
    <dbReference type="NCBI Taxonomy" id="42881"/>
    <lineage>
        <taxon>Bacteria</taxon>
        <taxon>Bacillati</taxon>
        <taxon>Actinomycetota</taxon>
        <taxon>Actinomycetes</taxon>
        <taxon>Kitasatosporales</taxon>
        <taxon>Streptomycetaceae</taxon>
        <taxon>Streptomyces</taxon>
    </lineage>
</organism>
<sequence>MAFSPDGRTLATGSAGMTARLWTTGLLDPAEAIRAVCRRVVRDLTQDERTAYLSGRETGHVCPAG</sequence>
<dbReference type="InterPro" id="IPR015943">
    <property type="entry name" value="WD40/YVTN_repeat-like_dom_sf"/>
</dbReference>
<name>A0A7M2TFT8_STRCW</name>
<reference evidence="2 3" key="1">
    <citation type="submission" date="2020-10" db="EMBL/GenBank/DDBJ databases">
        <title>Streptomyces chromofuscus complate genome analysis.</title>
        <authorList>
            <person name="Anwar N."/>
        </authorList>
    </citation>
    <scope>NUCLEOTIDE SEQUENCE [LARGE SCALE GENOMIC DNA]</scope>
    <source>
        <strain evidence="2 3">DSM 40273</strain>
    </source>
</reference>
<accession>A0A7M2TFT8</accession>
<dbReference type="EMBL" id="CP063374">
    <property type="protein sequence ID" value="QOV46795.1"/>
    <property type="molecule type" value="Genomic_DNA"/>
</dbReference>
<dbReference type="PROSITE" id="PS50082">
    <property type="entry name" value="WD_REPEATS_2"/>
    <property type="match status" value="1"/>
</dbReference>
<dbReference type="Gene3D" id="2.130.10.10">
    <property type="entry name" value="YVTN repeat-like/Quinoprotein amine dehydrogenase"/>
    <property type="match status" value="1"/>
</dbReference>
<dbReference type="InterPro" id="IPR001680">
    <property type="entry name" value="WD40_rpt"/>
</dbReference>
<evidence type="ECO:0000256" key="1">
    <source>
        <dbReference type="PROSITE-ProRule" id="PRU00221"/>
    </source>
</evidence>
<gene>
    <name evidence="2" type="ORF">IPT68_13445</name>
</gene>